<dbReference type="PANTHER" id="PTHR11229:SF16">
    <property type="entry name" value="LARGE RIBOSOMAL SUBUNIT PROTEIN UL3C"/>
    <property type="match status" value="1"/>
</dbReference>
<dbReference type="HAMAP" id="MF_01325_B">
    <property type="entry name" value="Ribosomal_uL3_B"/>
    <property type="match status" value="1"/>
</dbReference>
<dbReference type="PROSITE" id="PS00474">
    <property type="entry name" value="RIBOSOMAL_L3"/>
    <property type="match status" value="1"/>
</dbReference>
<dbReference type="FunFam" id="3.30.160.810:FF:000001">
    <property type="entry name" value="50S ribosomal protein L3"/>
    <property type="match status" value="1"/>
</dbReference>
<dbReference type="InterPro" id="IPR000597">
    <property type="entry name" value="Ribosomal_uL3"/>
</dbReference>
<comment type="similarity">
    <text evidence="1 7 8">Belongs to the universal ribosomal protein uL3 family.</text>
</comment>
<dbReference type="AlphaFoldDB" id="A0A9D1T1X4"/>
<comment type="function">
    <text evidence="7 9">One of the primary rRNA binding proteins, it binds directly near the 3'-end of the 23S rRNA, where it nucleates assembly of the 50S subunit.</text>
</comment>
<keyword evidence="2 7" id="KW-0699">rRNA-binding</keyword>
<dbReference type="EMBL" id="DVOR01000061">
    <property type="protein sequence ID" value="HIV08845.1"/>
    <property type="molecule type" value="Genomic_DNA"/>
</dbReference>
<proteinExistence type="inferred from homology"/>
<comment type="subunit">
    <text evidence="7 9">Part of the 50S ribosomal subunit. Forms a cluster with proteins L14 and L19.</text>
</comment>
<dbReference type="FunFam" id="2.40.30.10:FF:000004">
    <property type="entry name" value="50S ribosomal protein L3"/>
    <property type="match status" value="1"/>
</dbReference>
<evidence type="ECO:0000256" key="2">
    <source>
        <dbReference type="ARBA" id="ARBA00022730"/>
    </source>
</evidence>
<evidence type="ECO:0000313" key="10">
    <source>
        <dbReference type="EMBL" id="HIV08845.1"/>
    </source>
</evidence>
<dbReference type="InterPro" id="IPR019927">
    <property type="entry name" value="Ribosomal_uL3_bac/org-type"/>
</dbReference>
<evidence type="ECO:0000256" key="9">
    <source>
        <dbReference type="RuleBase" id="RU003906"/>
    </source>
</evidence>
<dbReference type="Gene3D" id="3.30.160.810">
    <property type="match status" value="1"/>
</dbReference>
<keyword evidence="4 7" id="KW-0689">Ribosomal protein</keyword>
<evidence type="ECO:0000256" key="1">
    <source>
        <dbReference type="ARBA" id="ARBA00006540"/>
    </source>
</evidence>
<organism evidence="10 11">
    <name type="scientific">Candidatus Spyradenecus faecavium</name>
    <dbReference type="NCBI Taxonomy" id="2840947"/>
    <lineage>
        <taxon>Bacteria</taxon>
        <taxon>Pseudomonadati</taxon>
        <taxon>Lentisphaerota</taxon>
        <taxon>Lentisphaeria</taxon>
        <taxon>Lentisphaerales</taxon>
        <taxon>Lentisphaeraceae</taxon>
        <taxon>Lentisphaeraceae incertae sedis</taxon>
        <taxon>Candidatus Spyradenecus</taxon>
    </lineage>
</organism>
<evidence type="ECO:0000256" key="5">
    <source>
        <dbReference type="ARBA" id="ARBA00023274"/>
    </source>
</evidence>
<dbReference type="Pfam" id="PF00297">
    <property type="entry name" value="Ribosomal_L3"/>
    <property type="match status" value="1"/>
</dbReference>
<reference evidence="10" key="1">
    <citation type="submission" date="2020-10" db="EMBL/GenBank/DDBJ databases">
        <authorList>
            <person name="Gilroy R."/>
        </authorList>
    </citation>
    <scope>NUCLEOTIDE SEQUENCE</scope>
    <source>
        <strain evidence="10">35461</strain>
    </source>
</reference>
<keyword evidence="3 7" id="KW-0694">RNA-binding</keyword>
<reference evidence="10" key="2">
    <citation type="journal article" date="2021" name="PeerJ">
        <title>Extensive microbial diversity within the chicken gut microbiome revealed by metagenomics and culture.</title>
        <authorList>
            <person name="Gilroy R."/>
            <person name="Ravi A."/>
            <person name="Getino M."/>
            <person name="Pursley I."/>
            <person name="Horton D.L."/>
            <person name="Alikhan N.F."/>
            <person name="Baker D."/>
            <person name="Gharbi K."/>
            <person name="Hall N."/>
            <person name="Watson M."/>
            <person name="Adriaenssens E.M."/>
            <person name="Foster-Nyarko E."/>
            <person name="Jarju S."/>
            <person name="Secka A."/>
            <person name="Antonio M."/>
            <person name="Oren A."/>
            <person name="Chaudhuri R.R."/>
            <person name="La Ragione R."/>
            <person name="Hildebrand F."/>
            <person name="Pallen M.J."/>
        </authorList>
    </citation>
    <scope>NUCLEOTIDE SEQUENCE</scope>
    <source>
        <strain evidence="10">35461</strain>
    </source>
</reference>
<evidence type="ECO:0000256" key="7">
    <source>
        <dbReference type="HAMAP-Rule" id="MF_01325"/>
    </source>
</evidence>
<evidence type="ECO:0000256" key="3">
    <source>
        <dbReference type="ARBA" id="ARBA00022884"/>
    </source>
</evidence>
<dbReference type="InterPro" id="IPR009000">
    <property type="entry name" value="Transl_B-barrel_sf"/>
</dbReference>
<name>A0A9D1T1X4_9BACT</name>
<evidence type="ECO:0000256" key="4">
    <source>
        <dbReference type="ARBA" id="ARBA00022980"/>
    </source>
</evidence>
<dbReference type="InterPro" id="IPR019926">
    <property type="entry name" value="Ribosomal_uL3_CS"/>
</dbReference>
<dbReference type="Gene3D" id="2.40.30.10">
    <property type="entry name" value="Translation factors"/>
    <property type="match status" value="1"/>
</dbReference>
<accession>A0A9D1T1X4</accession>
<evidence type="ECO:0000256" key="8">
    <source>
        <dbReference type="RuleBase" id="RU003905"/>
    </source>
</evidence>
<evidence type="ECO:0000313" key="11">
    <source>
        <dbReference type="Proteomes" id="UP000886845"/>
    </source>
</evidence>
<dbReference type="PANTHER" id="PTHR11229">
    <property type="entry name" value="50S RIBOSOMAL PROTEIN L3"/>
    <property type="match status" value="1"/>
</dbReference>
<protein>
    <recommendedName>
        <fullName evidence="6 7">Large ribosomal subunit protein uL3</fullName>
    </recommendedName>
</protein>
<dbReference type="NCBIfam" id="TIGR03625">
    <property type="entry name" value="L3_bact"/>
    <property type="match status" value="1"/>
</dbReference>
<dbReference type="Proteomes" id="UP000886845">
    <property type="component" value="Unassembled WGS sequence"/>
</dbReference>
<comment type="caution">
    <text evidence="10">The sequence shown here is derived from an EMBL/GenBank/DDBJ whole genome shotgun (WGS) entry which is preliminary data.</text>
</comment>
<keyword evidence="5 7" id="KW-0687">Ribonucleoprotein</keyword>
<dbReference type="GO" id="GO:0019843">
    <property type="term" value="F:rRNA binding"/>
    <property type="evidence" value="ECO:0007669"/>
    <property type="project" value="UniProtKB-UniRule"/>
</dbReference>
<gene>
    <name evidence="7 10" type="primary">rplC</name>
    <name evidence="10" type="ORF">IAC79_01855</name>
</gene>
<dbReference type="GO" id="GO:0006412">
    <property type="term" value="P:translation"/>
    <property type="evidence" value="ECO:0007669"/>
    <property type="project" value="UniProtKB-UniRule"/>
</dbReference>
<dbReference type="GO" id="GO:0003735">
    <property type="term" value="F:structural constituent of ribosome"/>
    <property type="evidence" value="ECO:0007669"/>
    <property type="project" value="UniProtKB-UniRule"/>
</dbReference>
<dbReference type="SUPFAM" id="SSF50447">
    <property type="entry name" value="Translation proteins"/>
    <property type="match status" value="1"/>
</dbReference>
<sequence length="208" mass="22255">MQGLIGKKIGMTQIWDENGVAVPVTVVEVGPCPVVQVKTAEKDGYVAAQLGFVEQKPQRLSKAERTRFEKAGVPAQRVIQEFRWDGAADVKAGDTLTASVFEGVAYVDVQATTKGRGFAGVVRRYGFRGGPHTHGGHSKRRPGGIAARDLPGWVEKGKKMPGHMGSVTRTTQNIRVAKVLADENLILLHGAVPGPNGGIVRVTKALKK</sequence>
<evidence type="ECO:0000256" key="6">
    <source>
        <dbReference type="ARBA" id="ARBA00035243"/>
    </source>
</evidence>
<dbReference type="GO" id="GO:0022625">
    <property type="term" value="C:cytosolic large ribosomal subunit"/>
    <property type="evidence" value="ECO:0007669"/>
    <property type="project" value="TreeGrafter"/>
</dbReference>